<accession>A0A0A9CN19</accession>
<reference evidence="1" key="1">
    <citation type="submission" date="2014-09" db="EMBL/GenBank/DDBJ databases">
        <authorList>
            <person name="Magalhaes I.L.F."/>
            <person name="Oliveira U."/>
            <person name="Santos F.R."/>
            <person name="Vidigal T.H.D.A."/>
            <person name="Brescovit A.D."/>
            <person name="Santos A.J."/>
        </authorList>
    </citation>
    <scope>NUCLEOTIDE SEQUENCE</scope>
    <source>
        <tissue evidence="1">Shoot tissue taken approximately 20 cm above the soil surface</tissue>
    </source>
</reference>
<dbReference type="EMBL" id="GBRH01224983">
    <property type="protein sequence ID" value="JAD72912.1"/>
    <property type="molecule type" value="Transcribed_RNA"/>
</dbReference>
<reference evidence="1" key="2">
    <citation type="journal article" date="2015" name="Data Brief">
        <title>Shoot transcriptome of the giant reed, Arundo donax.</title>
        <authorList>
            <person name="Barrero R.A."/>
            <person name="Guerrero F.D."/>
            <person name="Moolhuijzen P."/>
            <person name="Goolsby J.A."/>
            <person name="Tidwell J."/>
            <person name="Bellgard S.E."/>
            <person name="Bellgard M.I."/>
        </authorList>
    </citation>
    <scope>NUCLEOTIDE SEQUENCE</scope>
    <source>
        <tissue evidence="1">Shoot tissue taken approximately 20 cm above the soil surface</tissue>
    </source>
</reference>
<protein>
    <submittedName>
        <fullName evidence="1">Uncharacterized protein</fullName>
    </submittedName>
</protein>
<name>A0A0A9CN19_ARUDO</name>
<dbReference type="AlphaFoldDB" id="A0A0A9CN19"/>
<proteinExistence type="predicted"/>
<sequence length="54" mass="6352">MQYAGLDKEECGLGNEKKIYMLQHKNYNHIFLEHSKTVEKNLCHDPVIHASMQH</sequence>
<organism evidence="1">
    <name type="scientific">Arundo donax</name>
    <name type="common">Giant reed</name>
    <name type="synonym">Donax arundinaceus</name>
    <dbReference type="NCBI Taxonomy" id="35708"/>
    <lineage>
        <taxon>Eukaryota</taxon>
        <taxon>Viridiplantae</taxon>
        <taxon>Streptophyta</taxon>
        <taxon>Embryophyta</taxon>
        <taxon>Tracheophyta</taxon>
        <taxon>Spermatophyta</taxon>
        <taxon>Magnoliopsida</taxon>
        <taxon>Liliopsida</taxon>
        <taxon>Poales</taxon>
        <taxon>Poaceae</taxon>
        <taxon>PACMAD clade</taxon>
        <taxon>Arundinoideae</taxon>
        <taxon>Arundineae</taxon>
        <taxon>Arundo</taxon>
    </lineage>
</organism>
<evidence type="ECO:0000313" key="1">
    <source>
        <dbReference type="EMBL" id="JAD72912.1"/>
    </source>
</evidence>